<evidence type="ECO:0000313" key="3">
    <source>
        <dbReference type="EMBL" id="UYG51607.1"/>
    </source>
</evidence>
<feature type="chain" id="PRO_5046368751" description="PsiF repeat-containing protein" evidence="2">
    <location>
        <begin position="19"/>
        <end position="88"/>
    </location>
</feature>
<feature type="signal peptide" evidence="2">
    <location>
        <begin position="1"/>
        <end position="18"/>
    </location>
</feature>
<dbReference type="Proteomes" id="UP001162800">
    <property type="component" value="Chromosome"/>
</dbReference>
<accession>A0ABY6GB48</accession>
<protein>
    <recommendedName>
        <fullName evidence="5">PsiF repeat-containing protein</fullName>
    </recommendedName>
</protein>
<evidence type="ECO:0000256" key="1">
    <source>
        <dbReference type="SAM" id="MobiDB-lite"/>
    </source>
</evidence>
<dbReference type="RefSeq" id="WP_231042378.1">
    <property type="nucleotide sequence ID" value="NZ_CP106881.1"/>
</dbReference>
<gene>
    <name evidence="3" type="ORF">M9799_16390</name>
</gene>
<reference evidence="3" key="1">
    <citation type="submission" date="2022-09" db="EMBL/GenBank/DDBJ databases">
        <title>The complete genome of Acidovorax sp. 5MLIR.</title>
        <authorList>
            <person name="Liu L."/>
            <person name="Yue J."/>
            <person name="Yang F."/>
            <person name="Yuan J."/>
            <person name="Li L."/>
        </authorList>
    </citation>
    <scope>NUCLEOTIDE SEQUENCE</scope>
    <source>
        <strain evidence="3">5MLIR</strain>
    </source>
</reference>
<feature type="region of interest" description="Disordered" evidence="1">
    <location>
        <begin position="39"/>
        <end position="62"/>
    </location>
</feature>
<evidence type="ECO:0008006" key="5">
    <source>
        <dbReference type="Google" id="ProtNLM"/>
    </source>
</evidence>
<keyword evidence="2" id="KW-0732">Signal</keyword>
<dbReference type="EMBL" id="CP106881">
    <property type="protein sequence ID" value="UYG51607.1"/>
    <property type="molecule type" value="Genomic_DNA"/>
</dbReference>
<evidence type="ECO:0000256" key="2">
    <source>
        <dbReference type="SAM" id="SignalP"/>
    </source>
</evidence>
<name>A0ABY6GB48_9BURK</name>
<keyword evidence="4" id="KW-1185">Reference proteome</keyword>
<organism evidence="3 4">
    <name type="scientific">Comamonas endophytica</name>
    <dbReference type="NCBI Taxonomy" id="2949090"/>
    <lineage>
        <taxon>Bacteria</taxon>
        <taxon>Pseudomonadati</taxon>
        <taxon>Pseudomonadota</taxon>
        <taxon>Betaproteobacteria</taxon>
        <taxon>Burkholderiales</taxon>
        <taxon>Comamonadaceae</taxon>
        <taxon>Comamonas</taxon>
    </lineage>
</organism>
<proteinExistence type="predicted"/>
<evidence type="ECO:0000313" key="4">
    <source>
        <dbReference type="Proteomes" id="UP001162800"/>
    </source>
</evidence>
<sequence>MRSFVLALLYLATSLAHATPGGLDANGCHNSKKKDFHCHAPRDKAKAKSQGSGETPTQRETRLLRECQGRPNGGACLGYAKEAADPAR</sequence>